<reference evidence="2" key="1">
    <citation type="submission" date="2018-11" db="EMBL/GenBank/DDBJ databases">
        <authorList>
            <consortium name="Pathogen Informatics"/>
        </authorList>
    </citation>
    <scope>NUCLEOTIDE SEQUENCE</scope>
</reference>
<evidence type="ECO:0000313" key="2">
    <source>
        <dbReference type="EMBL" id="VEL14149.1"/>
    </source>
</evidence>
<evidence type="ECO:0000256" key="1">
    <source>
        <dbReference type="SAM" id="MobiDB-lite"/>
    </source>
</evidence>
<gene>
    <name evidence="2" type="ORF">PXEA_LOCUS7589</name>
</gene>
<name>A0A448WKN1_9PLAT</name>
<organism evidence="2 3">
    <name type="scientific">Protopolystoma xenopodis</name>
    <dbReference type="NCBI Taxonomy" id="117903"/>
    <lineage>
        <taxon>Eukaryota</taxon>
        <taxon>Metazoa</taxon>
        <taxon>Spiralia</taxon>
        <taxon>Lophotrochozoa</taxon>
        <taxon>Platyhelminthes</taxon>
        <taxon>Monogenea</taxon>
        <taxon>Polyopisthocotylea</taxon>
        <taxon>Polystomatidea</taxon>
        <taxon>Polystomatidae</taxon>
        <taxon>Protopolystoma</taxon>
    </lineage>
</organism>
<comment type="caution">
    <text evidence="2">The sequence shown here is derived from an EMBL/GenBank/DDBJ whole genome shotgun (WGS) entry which is preliminary data.</text>
</comment>
<feature type="region of interest" description="Disordered" evidence="1">
    <location>
        <begin position="27"/>
        <end position="49"/>
    </location>
</feature>
<accession>A0A448WKN1</accession>
<sequence length="72" mass="8032">MCRYSRLLQGLAASYANQTAGFVSVPGGKRTKNLQPIGKRSTPPLPSGHEISTQVRLKVVRRPRCCEDFRFV</sequence>
<keyword evidence="3" id="KW-1185">Reference proteome</keyword>
<evidence type="ECO:0000313" key="3">
    <source>
        <dbReference type="Proteomes" id="UP000784294"/>
    </source>
</evidence>
<dbReference type="Proteomes" id="UP000784294">
    <property type="component" value="Unassembled WGS sequence"/>
</dbReference>
<dbReference type="AlphaFoldDB" id="A0A448WKN1"/>
<protein>
    <submittedName>
        <fullName evidence="2">Uncharacterized protein</fullName>
    </submittedName>
</protein>
<proteinExistence type="predicted"/>
<dbReference type="EMBL" id="CAAALY010020135">
    <property type="protein sequence ID" value="VEL14149.1"/>
    <property type="molecule type" value="Genomic_DNA"/>
</dbReference>